<dbReference type="PANTHER" id="PTHR42788:SF13">
    <property type="entry name" value="ALIPHATIC SULFONATES IMPORT ATP-BINDING PROTEIN SSUB"/>
    <property type="match status" value="1"/>
</dbReference>
<gene>
    <name evidence="5" type="ORF">GOQ27_07920</name>
</gene>
<evidence type="ECO:0000256" key="1">
    <source>
        <dbReference type="ARBA" id="ARBA00022448"/>
    </source>
</evidence>
<keyword evidence="6" id="KW-1185">Reference proteome</keyword>
<dbReference type="Proteomes" id="UP000724672">
    <property type="component" value="Unassembled WGS sequence"/>
</dbReference>
<dbReference type="InterPro" id="IPR003593">
    <property type="entry name" value="AAA+_ATPase"/>
</dbReference>
<evidence type="ECO:0000313" key="5">
    <source>
        <dbReference type="EMBL" id="MBS4538388.1"/>
    </source>
</evidence>
<evidence type="ECO:0000256" key="3">
    <source>
        <dbReference type="ARBA" id="ARBA00022840"/>
    </source>
</evidence>
<dbReference type="GO" id="GO:0016887">
    <property type="term" value="F:ATP hydrolysis activity"/>
    <property type="evidence" value="ECO:0007669"/>
    <property type="project" value="InterPro"/>
</dbReference>
<dbReference type="PROSITE" id="PS50893">
    <property type="entry name" value="ABC_TRANSPORTER_2"/>
    <property type="match status" value="1"/>
</dbReference>
<evidence type="ECO:0000259" key="4">
    <source>
        <dbReference type="PROSITE" id="PS50893"/>
    </source>
</evidence>
<dbReference type="InterPro" id="IPR050166">
    <property type="entry name" value="ABC_transporter_ATP-bind"/>
</dbReference>
<dbReference type="AlphaFoldDB" id="A0A942Z8L3"/>
<keyword evidence="3 5" id="KW-0067">ATP-binding</keyword>
<dbReference type="Pfam" id="PF00005">
    <property type="entry name" value="ABC_tran"/>
    <property type="match status" value="1"/>
</dbReference>
<dbReference type="Gene3D" id="3.40.50.300">
    <property type="entry name" value="P-loop containing nucleotide triphosphate hydrolases"/>
    <property type="match status" value="1"/>
</dbReference>
<reference evidence="5" key="1">
    <citation type="submission" date="2019-12" db="EMBL/GenBank/DDBJ databases">
        <title>Clostridiaceae gen. nov. sp. nov., isolated from sediment in Xinjiang, China.</title>
        <authorList>
            <person name="Zhang R."/>
        </authorList>
    </citation>
    <scope>NUCLEOTIDE SEQUENCE</scope>
    <source>
        <strain evidence="5">D2Q-11</strain>
    </source>
</reference>
<dbReference type="GO" id="GO:0005524">
    <property type="term" value="F:ATP binding"/>
    <property type="evidence" value="ECO:0007669"/>
    <property type="project" value="UniProtKB-KW"/>
</dbReference>
<dbReference type="RefSeq" id="WP_203366310.1">
    <property type="nucleotide sequence ID" value="NZ_WSFT01000031.1"/>
</dbReference>
<dbReference type="InterPro" id="IPR017871">
    <property type="entry name" value="ABC_transporter-like_CS"/>
</dbReference>
<evidence type="ECO:0000313" key="6">
    <source>
        <dbReference type="Proteomes" id="UP000724672"/>
    </source>
</evidence>
<name>A0A942Z8L3_9FIRM</name>
<dbReference type="InterPro" id="IPR027417">
    <property type="entry name" value="P-loop_NTPase"/>
</dbReference>
<dbReference type="EMBL" id="WSFT01000031">
    <property type="protein sequence ID" value="MBS4538388.1"/>
    <property type="molecule type" value="Genomic_DNA"/>
</dbReference>
<dbReference type="SUPFAM" id="SSF52540">
    <property type="entry name" value="P-loop containing nucleoside triphosphate hydrolases"/>
    <property type="match status" value="1"/>
</dbReference>
<accession>A0A942Z8L3</accession>
<dbReference type="SMART" id="SM00382">
    <property type="entry name" value="AAA"/>
    <property type="match status" value="1"/>
</dbReference>
<dbReference type="InterPro" id="IPR003439">
    <property type="entry name" value="ABC_transporter-like_ATP-bd"/>
</dbReference>
<feature type="domain" description="ABC transporter" evidence="4">
    <location>
        <begin position="2"/>
        <end position="229"/>
    </location>
</feature>
<keyword evidence="2" id="KW-0547">Nucleotide-binding</keyword>
<keyword evidence="1" id="KW-0813">Transport</keyword>
<proteinExistence type="predicted"/>
<dbReference type="PROSITE" id="PS00211">
    <property type="entry name" value="ABC_TRANSPORTER_1"/>
    <property type="match status" value="1"/>
</dbReference>
<comment type="caution">
    <text evidence="5">The sequence shown here is derived from an EMBL/GenBank/DDBJ whole genome shotgun (WGS) entry which is preliminary data.</text>
</comment>
<sequence length="248" mass="28254">MIQINNLNYSYGQEEALKNINLTIPENSSYAVIGESGCGKTTLLYTLAGLLHYIEGEIIINDEVINGVRKETGIILQDSGLLPWKRVSENISLGLKARNIDKYNIKDIVNNTLRELNLLQHKNKYPNELSGGQKQRVAIARTLVMDIDTLLLDEVTSSLDAITKEKIQDLILKLYHENPMTIILVTHSIEEAVFLGQKIIVMEKGSIKKIINNPYFGDKDIRDKEEYYILCNEVRKWLYKGDNDESLK</sequence>
<dbReference type="PANTHER" id="PTHR42788">
    <property type="entry name" value="TAURINE IMPORT ATP-BINDING PROTEIN-RELATED"/>
    <property type="match status" value="1"/>
</dbReference>
<organism evidence="5 6">
    <name type="scientific">Anaeromonas frigoriresistens</name>
    <dbReference type="NCBI Taxonomy" id="2683708"/>
    <lineage>
        <taxon>Bacteria</taxon>
        <taxon>Bacillati</taxon>
        <taxon>Bacillota</taxon>
        <taxon>Tissierellia</taxon>
        <taxon>Tissierellales</taxon>
        <taxon>Thermohalobacteraceae</taxon>
        <taxon>Anaeromonas</taxon>
    </lineage>
</organism>
<protein>
    <submittedName>
        <fullName evidence="5">ABC transporter ATP-binding protein</fullName>
    </submittedName>
</protein>
<evidence type="ECO:0000256" key="2">
    <source>
        <dbReference type="ARBA" id="ARBA00022741"/>
    </source>
</evidence>